<feature type="binding site" evidence="7 9">
    <location>
        <position position="187"/>
    </location>
    <ligand>
        <name>substrate</name>
    </ligand>
</feature>
<dbReference type="Pfam" id="PF00215">
    <property type="entry name" value="OMPdecase"/>
    <property type="match status" value="1"/>
</dbReference>
<evidence type="ECO:0000256" key="4">
    <source>
        <dbReference type="ARBA" id="ARBA00022975"/>
    </source>
</evidence>
<comment type="pathway">
    <text evidence="2 7 10">Pyrimidine metabolism; UMP biosynthesis via de novo pathway; UMP from orotate: step 2/2.</text>
</comment>
<dbReference type="OrthoDB" id="9806203at2"/>
<evidence type="ECO:0000256" key="10">
    <source>
        <dbReference type="RuleBase" id="RU000512"/>
    </source>
</evidence>
<dbReference type="PROSITE" id="PS00156">
    <property type="entry name" value="OMPDECASE"/>
    <property type="match status" value="1"/>
</dbReference>
<protein>
    <recommendedName>
        <fullName evidence="7">Orotidine 5'-phosphate decarboxylase</fullName>
        <ecNumber evidence="7">4.1.1.23</ecNumber>
    </recommendedName>
    <alternativeName>
        <fullName evidence="7">OMP decarboxylase</fullName>
        <shortName evidence="7">OMPDCase</shortName>
        <shortName evidence="7">OMPdecase</shortName>
    </alternativeName>
</protein>
<feature type="binding site" evidence="7 9">
    <location>
        <position position="118"/>
    </location>
    <ligand>
        <name>substrate</name>
    </ligand>
</feature>
<dbReference type="InterPro" id="IPR014732">
    <property type="entry name" value="OMPdecase"/>
</dbReference>
<dbReference type="Proteomes" id="UP000067476">
    <property type="component" value="Chromosome"/>
</dbReference>
<dbReference type="SUPFAM" id="SSF51366">
    <property type="entry name" value="Ribulose-phoshate binding barrel"/>
    <property type="match status" value="1"/>
</dbReference>
<dbReference type="KEGG" id="sll:SLITO_v1c07490"/>
<dbReference type="GO" id="GO:0006207">
    <property type="term" value="P:'de novo' pyrimidine nucleobase biosynthetic process"/>
    <property type="evidence" value="ECO:0007669"/>
    <property type="project" value="InterPro"/>
</dbReference>
<feature type="binding site" evidence="7 9">
    <location>
        <position position="207"/>
    </location>
    <ligand>
        <name>substrate</name>
    </ligand>
</feature>
<gene>
    <name evidence="7 12" type="primary">pyrF</name>
    <name evidence="12" type="ORF">SLITO_v1c07490</name>
</gene>
<name>A0A0K1W2Q9_9MOLU</name>
<feature type="active site" description="For OMPdecase activity" evidence="8">
    <location>
        <position position="59"/>
    </location>
</feature>
<keyword evidence="13" id="KW-1185">Reference proteome</keyword>
<dbReference type="EC" id="4.1.1.23" evidence="7"/>
<evidence type="ECO:0000313" key="13">
    <source>
        <dbReference type="Proteomes" id="UP000067476"/>
    </source>
</evidence>
<comment type="catalytic activity">
    <reaction evidence="6 7 10">
        <text>orotidine 5'-phosphate + H(+) = UMP + CO2</text>
        <dbReference type="Rhea" id="RHEA:11596"/>
        <dbReference type="ChEBI" id="CHEBI:15378"/>
        <dbReference type="ChEBI" id="CHEBI:16526"/>
        <dbReference type="ChEBI" id="CHEBI:57538"/>
        <dbReference type="ChEBI" id="CHEBI:57865"/>
        <dbReference type="EC" id="4.1.1.23"/>
    </reaction>
</comment>
<dbReference type="PATRIC" id="fig|216942.3.peg.762"/>
<dbReference type="InterPro" id="IPR001754">
    <property type="entry name" value="OMPdeCOase_dom"/>
</dbReference>
<dbReference type="InterPro" id="IPR011060">
    <property type="entry name" value="RibuloseP-bd_barrel"/>
</dbReference>
<accession>A0A0K1W2Q9</accession>
<dbReference type="GO" id="GO:0005829">
    <property type="term" value="C:cytosol"/>
    <property type="evidence" value="ECO:0007669"/>
    <property type="project" value="TreeGrafter"/>
</dbReference>
<dbReference type="GO" id="GO:0004590">
    <property type="term" value="F:orotidine-5'-phosphate decarboxylase activity"/>
    <property type="evidence" value="ECO:0007669"/>
    <property type="project" value="UniProtKB-UniRule"/>
</dbReference>
<dbReference type="STRING" id="216942.SLITO_v1c07490"/>
<evidence type="ECO:0000313" key="12">
    <source>
        <dbReference type="EMBL" id="AKX34372.1"/>
    </source>
</evidence>
<sequence>MINKIIIALDFSNFYEVKKFLNKFKKEKLFVKVGMELFYKYGNKIIRFLKKKKYNIFIDLKMHDIPNTVYKAAKNILLYKPDIITIHASGGLEMIKYASNARNEISPNTKIFAVTYLTSLNDEILKNELKINKNFNEAVIDLSKITEMGGADGVVCSVWESKLIKNTSNRLITLTPGIRSESSTNDQKRVASIKEAIENKSDYIVVGREITTSNEPYVKYLQLKKEWENE</sequence>
<feature type="active site" description="For OMPdecase activity" evidence="8">
    <location>
        <position position="61"/>
    </location>
</feature>
<keyword evidence="4 7" id="KW-0665">Pyrimidine biosynthesis</keyword>
<comment type="function">
    <text evidence="1 7">Catalyzes the decarboxylation of orotidine 5'-monophosphate (OMP) to uridine 5'-monophosphate (UMP).</text>
</comment>
<comment type="subunit">
    <text evidence="7">Homodimer.</text>
</comment>
<dbReference type="CDD" id="cd04725">
    <property type="entry name" value="OMP_decarboxylase_like"/>
    <property type="match status" value="1"/>
</dbReference>
<dbReference type="RefSeq" id="WP_075058464.1">
    <property type="nucleotide sequence ID" value="NZ_CP012357.1"/>
</dbReference>
<feature type="binding site" evidence="7 9">
    <location>
        <position position="208"/>
    </location>
    <ligand>
        <name>substrate</name>
    </ligand>
</feature>
<evidence type="ECO:0000256" key="8">
    <source>
        <dbReference type="PIRSR" id="PIRSR614732-1"/>
    </source>
</evidence>
<feature type="binding site" evidence="7 9">
    <location>
        <position position="10"/>
    </location>
    <ligand>
        <name>substrate</name>
    </ligand>
</feature>
<evidence type="ECO:0000256" key="1">
    <source>
        <dbReference type="ARBA" id="ARBA00002356"/>
    </source>
</evidence>
<dbReference type="Gene3D" id="3.20.20.70">
    <property type="entry name" value="Aldolase class I"/>
    <property type="match status" value="1"/>
</dbReference>
<evidence type="ECO:0000256" key="9">
    <source>
        <dbReference type="PIRSR" id="PIRSR614732-2"/>
    </source>
</evidence>
<evidence type="ECO:0000256" key="3">
    <source>
        <dbReference type="ARBA" id="ARBA00022793"/>
    </source>
</evidence>
<reference evidence="12 13" key="1">
    <citation type="journal article" date="2015" name="Genome Announc.">
        <title>Complete Genome Sequence of Spiroplasma litorale TN-1T (DSM 21781), a Bacterium Isolated from a Green-Eyed Horsefly (Tabanus nigrovittatus).</title>
        <authorList>
            <person name="Lo W.S."/>
            <person name="Lai Y.C."/>
            <person name="Lien Y.W."/>
            <person name="Wang T.H."/>
            <person name="Kuo C.H."/>
        </authorList>
    </citation>
    <scope>NUCLEOTIDE SEQUENCE [LARGE SCALE GENOMIC DNA]</scope>
    <source>
        <strain evidence="12 13">TN-1</strain>
    </source>
</reference>
<dbReference type="InterPro" id="IPR013785">
    <property type="entry name" value="Aldolase_TIM"/>
</dbReference>
<dbReference type="InterPro" id="IPR047596">
    <property type="entry name" value="OMPdecase_bac"/>
</dbReference>
<keyword evidence="5 7" id="KW-0456">Lyase</keyword>
<dbReference type="NCBIfam" id="NF001273">
    <property type="entry name" value="PRK00230.1"/>
    <property type="match status" value="1"/>
</dbReference>
<dbReference type="UniPathway" id="UPA00070">
    <property type="reaction ID" value="UER00120"/>
</dbReference>
<organism evidence="12 13">
    <name type="scientific">Spiroplasma litorale</name>
    <dbReference type="NCBI Taxonomy" id="216942"/>
    <lineage>
        <taxon>Bacteria</taxon>
        <taxon>Bacillati</taxon>
        <taxon>Mycoplasmatota</taxon>
        <taxon>Mollicutes</taxon>
        <taxon>Entomoplasmatales</taxon>
        <taxon>Spiroplasmataceae</taxon>
        <taxon>Spiroplasma</taxon>
    </lineage>
</organism>
<dbReference type="PANTHER" id="PTHR32119:SF2">
    <property type="entry name" value="OROTIDINE 5'-PHOSPHATE DECARBOXYLASE"/>
    <property type="match status" value="1"/>
</dbReference>
<feature type="active site" description="For OMPdecase activity" evidence="8">
    <location>
        <position position="64"/>
    </location>
</feature>
<dbReference type="AlphaFoldDB" id="A0A0K1W2Q9"/>
<comment type="similarity">
    <text evidence="7">Belongs to the OMP decarboxylase family. Type 1 subfamily.</text>
</comment>
<dbReference type="GO" id="GO:0044205">
    <property type="term" value="P:'de novo' UMP biosynthetic process"/>
    <property type="evidence" value="ECO:0007669"/>
    <property type="project" value="UniProtKB-UniRule"/>
</dbReference>
<feature type="binding site" evidence="7 9">
    <location>
        <position position="179"/>
    </location>
    <ligand>
        <name>substrate</name>
    </ligand>
</feature>
<dbReference type="SMART" id="SM00934">
    <property type="entry name" value="OMPdecase"/>
    <property type="match status" value="1"/>
</dbReference>
<feature type="binding site" evidence="7 9">
    <location>
        <position position="32"/>
    </location>
    <ligand>
        <name>substrate</name>
    </ligand>
</feature>
<dbReference type="PANTHER" id="PTHR32119">
    <property type="entry name" value="OROTIDINE 5'-PHOSPHATE DECARBOXYLASE"/>
    <property type="match status" value="1"/>
</dbReference>
<feature type="binding site" evidence="7">
    <location>
        <begin position="59"/>
        <end position="68"/>
    </location>
    <ligand>
        <name>substrate</name>
    </ligand>
</feature>
<evidence type="ECO:0000259" key="11">
    <source>
        <dbReference type="SMART" id="SM00934"/>
    </source>
</evidence>
<feature type="active site" description="Proton donor" evidence="7">
    <location>
        <position position="61"/>
    </location>
</feature>
<proteinExistence type="inferred from homology"/>
<dbReference type="NCBIfam" id="TIGR01740">
    <property type="entry name" value="pyrF"/>
    <property type="match status" value="1"/>
</dbReference>
<evidence type="ECO:0000256" key="2">
    <source>
        <dbReference type="ARBA" id="ARBA00004861"/>
    </source>
</evidence>
<dbReference type="InterPro" id="IPR018089">
    <property type="entry name" value="OMPdecase_AS"/>
</dbReference>
<dbReference type="HAMAP" id="MF_01200_B">
    <property type="entry name" value="OMPdecase_type1_B"/>
    <property type="match status" value="1"/>
</dbReference>
<feature type="domain" description="Orotidine 5'-phosphate decarboxylase" evidence="11">
    <location>
        <begin position="4"/>
        <end position="223"/>
    </location>
</feature>
<evidence type="ECO:0000256" key="6">
    <source>
        <dbReference type="ARBA" id="ARBA00049157"/>
    </source>
</evidence>
<evidence type="ECO:0000256" key="7">
    <source>
        <dbReference type="HAMAP-Rule" id="MF_01200"/>
    </source>
</evidence>
<evidence type="ECO:0000256" key="5">
    <source>
        <dbReference type="ARBA" id="ARBA00023239"/>
    </source>
</evidence>
<keyword evidence="3 7" id="KW-0210">Decarboxylase</keyword>
<dbReference type="EMBL" id="CP012357">
    <property type="protein sequence ID" value="AKX34372.1"/>
    <property type="molecule type" value="Genomic_DNA"/>
</dbReference>